<reference evidence="1" key="2">
    <citation type="journal article" date="2021" name="Sci. Rep.">
        <title>The distribution of antibiotic resistance genes in chicken gut microbiota commensals.</title>
        <authorList>
            <person name="Juricova H."/>
            <person name="Matiasovicova J."/>
            <person name="Kubasova T."/>
            <person name="Cejkova D."/>
            <person name="Rychlik I."/>
        </authorList>
    </citation>
    <scope>NUCLEOTIDE SEQUENCE</scope>
    <source>
        <strain evidence="1">An582</strain>
    </source>
</reference>
<name>A0A939BEM3_9CLOT</name>
<proteinExistence type="predicted"/>
<sequence>MPEDTKEYQDLFRELDSYEKQGVCMELEGKPASPTQIVRAHMIREEPGYMRDYVLNEKGDVKALYFDHVKKDR</sequence>
<organism evidence="1 2">
    <name type="scientific">Mordavella massiliensis</name>
    <dbReference type="NCBI Taxonomy" id="1871024"/>
    <lineage>
        <taxon>Bacteria</taxon>
        <taxon>Bacillati</taxon>
        <taxon>Bacillota</taxon>
        <taxon>Clostridia</taxon>
        <taxon>Eubacteriales</taxon>
        <taxon>Clostridiaceae</taxon>
        <taxon>Mordavella</taxon>
    </lineage>
</organism>
<reference evidence="1" key="1">
    <citation type="submission" date="2020-08" db="EMBL/GenBank/DDBJ databases">
        <authorList>
            <person name="Cejkova D."/>
            <person name="Kubasova T."/>
            <person name="Jahodarova E."/>
            <person name="Rychlik I."/>
        </authorList>
    </citation>
    <scope>NUCLEOTIDE SEQUENCE</scope>
    <source>
        <strain evidence="1">An582</strain>
    </source>
</reference>
<dbReference type="Proteomes" id="UP000705508">
    <property type="component" value="Unassembled WGS sequence"/>
</dbReference>
<comment type="caution">
    <text evidence="1">The sequence shown here is derived from an EMBL/GenBank/DDBJ whole genome shotgun (WGS) entry which is preliminary data.</text>
</comment>
<gene>
    <name evidence="1" type="ORF">H6A20_01005</name>
</gene>
<evidence type="ECO:0000313" key="1">
    <source>
        <dbReference type="EMBL" id="MBM6947242.1"/>
    </source>
</evidence>
<accession>A0A939BEM3</accession>
<dbReference type="EMBL" id="JACJKS010000001">
    <property type="protein sequence ID" value="MBM6947242.1"/>
    <property type="molecule type" value="Genomic_DNA"/>
</dbReference>
<dbReference type="AlphaFoldDB" id="A0A939BEM3"/>
<protein>
    <submittedName>
        <fullName evidence="1">Uncharacterized protein</fullName>
    </submittedName>
</protein>
<evidence type="ECO:0000313" key="2">
    <source>
        <dbReference type="Proteomes" id="UP000705508"/>
    </source>
</evidence>